<keyword evidence="2" id="KW-0186">Copper</keyword>
<dbReference type="OrthoDB" id="6132182at2759"/>
<reference evidence="5 6" key="1">
    <citation type="journal article" date="2019" name="Fungal Biol. Biotechnol.">
        <title>Draft genome sequence of fastidious pathogen Ceratobasidium theobromae, which causes vascular-streak dieback in Theobroma cacao.</title>
        <authorList>
            <person name="Ali S.S."/>
            <person name="Asman A."/>
            <person name="Shao J."/>
            <person name="Firmansyah A.P."/>
            <person name="Susilo A.W."/>
            <person name="Rosmana A."/>
            <person name="McMahon P."/>
            <person name="Junaid M."/>
            <person name="Guest D."/>
            <person name="Kheng T.Y."/>
            <person name="Meinhardt L.W."/>
            <person name="Bailey B.A."/>
        </authorList>
    </citation>
    <scope>NUCLEOTIDE SEQUENCE [LARGE SCALE GENOMIC DNA]</scope>
    <source>
        <strain evidence="5 6">CT2</strain>
    </source>
</reference>
<dbReference type="PROSITE" id="PS51257">
    <property type="entry name" value="PROKAR_LIPOPROTEIN"/>
    <property type="match status" value="1"/>
</dbReference>
<evidence type="ECO:0000256" key="1">
    <source>
        <dbReference type="ARBA" id="ARBA00022723"/>
    </source>
</evidence>
<protein>
    <submittedName>
        <fullName evidence="5">Tyrosinase tyrosinase: common central domain containing protein</fullName>
    </submittedName>
</protein>
<evidence type="ECO:0000256" key="3">
    <source>
        <dbReference type="SAM" id="SignalP"/>
    </source>
</evidence>
<keyword evidence="6" id="KW-1185">Reference proteome</keyword>
<keyword evidence="1" id="KW-0479">Metal-binding</keyword>
<feature type="signal peptide" evidence="3">
    <location>
        <begin position="1"/>
        <end position="19"/>
    </location>
</feature>
<feature type="domain" description="Tyrosinase copper-binding" evidence="4">
    <location>
        <begin position="85"/>
        <end position="288"/>
    </location>
</feature>
<dbReference type="GO" id="GO:0046872">
    <property type="term" value="F:metal ion binding"/>
    <property type="evidence" value="ECO:0007669"/>
    <property type="project" value="UniProtKB-KW"/>
</dbReference>
<dbReference type="InterPro" id="IPR050316">
    <property type="entry name" value="Tyrosinase/Hemocyanin"/>
</dbReference>
<feature type="chain" id="PRO_5024411466" evidence="3">
    <location>
        <begin position="20"/>
        <end position="355"/>
    </location>
</feature>
<dbReference type="PANTHER" id="PTHR11474:SF126">
    <property type="entry name" value="TYROSINASE-LIKE PROTEIN TYR-1-RELATED"/>
    <property type="match status" value="1"/>
</dbReference>
<evidence type="ECO:0000313" key="5">
    <source>
        <dbReference type="EMBL" id="KAB5589411.1"/>
    </source>
</evidence>
<evidence type="ECO:0000256" key="2">
    <source>
        <dbReference type="ARBA" id="ARBA00023008"/>
    </source>
</evidence>
<organism evidence="5 6">
    <name type="scientific">Ceratobasidium theobromae</name>
    <dbReference type="NCBI Taxonomy" id="1582974"/>
    <lineage>
        <taxon>Eukaryota</taxon>
        <taxon>Fungi</taxon>
        <taxon>Dikarya</taxon>
        <taxon>Basidiomycota</taxon>
        <taxon>Agaricomycotina</taxon>
        <taxon>Agaricomycetes</taxon>
        <taxon>Cantharellales</taxon>
        <taxon>Ceratobasidiaceae</taxon>
        <taxon>Ceratobasidium</taxon>
    </lineage>
</organism>
<keyword evidence="3" id="KW-0732">Signal</keyword>
<gene>
    <name evidence="5" type="ORF">CTheo_7151</name>
</gene>
<evidence type="ECO:0000313" key="6">
    <source>
        <dbReference type="Proteomes" id="UP000383932"/>
    </source>
</evidence>
<dbReference type="GO" id="GO:0016491">
    <property type="term" value="F:oxidoreductase activity"/>
    <property type="evidence" value="ECO:0007669"/>
    <property type="project" value="InterPro"/>
</dbReference>
<dbReference type="InterPro" id="IPR002227">
    <property type="entry name" value="Tyrosinase_Cu-bd"/>
</dbReference>
<dbReference type="Proteomes" id="UP000383932">
    <property type="component" value="Unassembled WGS sequence"/>
</dbReference>
<dbReference type="Gene3D" id="1.10.1280.10">
    <property type="entry name" value="Di-copper center containing domain from catechol oxidase"/>
    <property type="match status" value="1"/>
</dbReference>
<dbReference type="AlphaFoldDB" id="A0A5N5QD75"/>
<sequence>MMRAAGFFSVVFIVAVAQGAVIQGAPLAYSCQEPAQRKEWRTLTKEEQTDFIDAVKCLGNLPHENNLTPRGDTPNMPPLNASSSYYDDFVYAHIDANAKIHFTALFLPWHRWSLNTFHAALQKKCNYKGVFPYWNWSLDVKNVTASPVFDGDKNGFGTFGTCKADNYTVRDGAFANVLRAYPSPHLVARHFNLYPFKQKLLPFEPKNPDMPATDALTPEAIEWIVNGSKGNYTNFAYNIDGVRAQGPHNAGHIMVGGDMSNIFWSLNDPISYLHHAMVDCIWEKWQERCSENAWAYGGGLTQDLANFDVYPVGAPPAADIFSKLPTVGLTPPVAVWEVMSTKNENLCYRLLKWGK</sequence>
<dbReference type="InterPro" id="IPR008922">
    <property type="entry name" value="Di-copper_centre_dom_sf"/>
</dbReference>
<dbReference type="PRINTS" id="PR00092">
    <property type="entry name" value="TYROSINASE"/>
</dbReference>
<dbReference type="EMBL" id="SSOP01000274">
    <property type="protein sequence ID" value="KAB5589411.1"/>
    <property type="molecule type" value="Genomic_DNA"/>
</dbReference>
<dbReference type="SUPFAM" id="SSF48056">
    <property type="entry name" value="Di-copper centre-containing domain"/>
    <property type="match status" value="1"/>
</dbReference>
<comment type="caution">
    <text evidence="5">The sequence shown here is derived from an EMBL/GenBank/DDBJ whole genome shotgun (WGS) entry which is preliminary data.</text>
</comment>
<accession>A0A5N5QD75</accession>
<dbReference type="Pfam" id="PF00264">
    <property type="entry name" value="Tyrosinase"/>
    <property type="match status" value="1"/>
</dbReference>
<evidence type="ECO:0000259" key="4">
    <source>
        <dbReference type="Pfam" id="PF00264"/>
    </source>
</evidence>
<proteinExistence type="predicted"/>
<name>A0A5N5QD75_9AGAM</name>
<dbReference type="PANTHER" id="PTHR11474">
    <property type="entry name" value="TYROSINASE FAMILY MEMBER"/>
    <property type="match status" value="1"/>
</dbReference>